<dbReference type="Pfam" id="PF25014">
    <property type="entry name" value="NET2A"/>
    <property type="match status" value="1"/>
</dbReference>
<evidence type="ECO:0000313" key="5">
    <source>
        <dbReference type="EMBL" id="KAG0475371.1"/>
    </source>
</evidence>
<evidence type="ECO:0000256" key="2">
    <source>
        <dbReference type="SAM" id="Coils"/>
    </source>
</evidence>
<accession>A0A835QL54</accession>
<feature type="region of interest" description="Disordered" evidence="3">
    <location>
        <begin position="111"/>
        <end position="139"/>
    </location>
</feature>
<feature type="region of interest" description="Disordered" evidence="3">
    <location>
        <begin position="607"/>
        <end position="626"/>
    </location>
</feature>
<keyword evidence="1 2" id="KW-0175">Coiled coil</keyword>
<sequence length="900" mass="103499">MLQRAASNAYSWWWASNIRTKQSKWLDSNLQDMEEKVKTMIKLIEVDADSFAKKAEMYYRRRPELISFVEETFRAYKALADRYDRISGELHKANHTLASAFPDQVQFDMHDDDEDGSPRAFTAIDPSKFRKPTPREMPQLNLRSKNRDTRPAFKKQEKRVNSHVTKENAQEEIDKLQKEILILQTEKEYVKSSYETGMSKFWEIERQITELQDEVCTLQDEFSACSIIDDDEARALMAATALKSCEESLFNIQKQQERSSEEAWLESTRIKDAKHKIKVLNGENCSPENEETYDRGTNLTDVGNFGLKNEMLNLHAICEQVNQHFQLNSDASVVDLAEKIDGLVEKVISLEVTISSQTAQIQNLRSETDELQKHLRGLEQDKANLIVDSNSLNDRLKQAEDELHRIQELEKSMNDGRGLIETHFVEACHSLNDISEKLQSPRYKEQDGTSADSNVGKEVEKLAGGEVLGAQEGPVQAKQQDFPVAEVKQVQSLPEKDPFQIPDKSHAENFEEMASTALGEGELHHKGEISDWQQLLNNGPEDRLKMLLYEYTSILRNYKETKNRMTEMEKKNQQYHFETMEQIQELRSANAVKDQEIRALRRKLFSHNPSKDTANSKKEDHIQNQEEKGNSIQVITAKLDFSTEVVDTKEELKLGHITEKNTTSPTEEKFRAELDSLLEENIDFWLRFSTSYHQIQKFDANFKELESSLHKLKDSEEEGSASASPNQSSKQESAPLEKKLRGLHTELQVWLEQNGLLKGELLSRFMSLCNIQEEISKVSRDSECEDAKFTPYQAAKFQGELHNMQQENNKVAKELQTGLDHVKALQSEVAKVLSKLRESFDLSGSRGQQQYQNFRHLSTKSKVPLRTFLFGEKRKKPSLFSCISPAMHKQYHHTKSGFPS</sequence>
<evidence type="ECO:0000313" key="6">
    <source>
        <dbReference type="Proteomes" id="UP000639772"/>
    </source>
</evidence>
<dbReference type="Pfam" id="PF07765">
    <property type="entry name" value="KIP1"/>
    <property type="match status" value="1"/>
</dbReference>
<comment type="caution">
    <text evidence="5">The sequence shown here is derived from an EMBL/GenBank/DDBJ whole genome shotgun (WGS) entry which is preliminary data.</text>
</comment>
<dbReference type="Proteomes" id="UP000639772">
    <property type="component" value="Chromosome 7"/>
</dbReference>
<dbReference type="Pfam" id="PF24918">
    <property type="entry name" value="NET2A_C"/>
    <property type="match status" value="1"/>
</dbReference>
<feature type="region of interest" description="Disordered" evidence="3">
    <location>
        <begin position="438"/>
        <end position="457"/>
    </location>
</feature>
<dbReference type="InterPro" id="IPR011684">
    <property type="entry name" value="NAB"/>
</dbReference>
<organism evidence="5 6">
    <name type="scientific">Vanilla planifolia</name>
    <name type="common">Vanilla</name>
    <dbReference type="NCBI Taxonomy" id="51239"/>
    <lineage>
        <taxon>Eukaryota</taxon>
        <taxon>Viridiplantae</taxon>
        <taxon>Streptophyta</taxon>
        <taxon>Embryophyta</taxon>
        <taxon>Tracheophyta</taxon>
        <taxon>Spermatophyta</taxon>
        <taxon>Magnoliopsida</taxon>
        <taxon>Liliopsida</taxon>
        <taxon>Asparagales</taxon>
        <taxon>Orchidaceae</taxon>
        <taxon>Vanilloideae</taxon>
        <taxon>Vanilleae</taxon>
        <taxon>Vanilla</taxon>
    </lineage>
</organism>
<feature type="domain" description="NAB" evidence="4">
    <location>
        <begin position="10"/>
        <end position="90"/>
    </location>
</feature>
<feature type="coiled-coil region" evidence="2">
    <location>
        <begin position="354"/>
        <end position="416"/>
    </location>
</feature>
<evidence type="ECO:0000256" key="3">
    <source>
        <dbReference type="SAM" id="MobiDB-lite"/>
    </source>
</evidence>
<feature type="region of interest" description="Disordered" evidence="3">
    <location>
        <begin position="713"/>
        <end position="736"/>
    </location>
</feature>
<name>A0A835QL54_VANPL</name>
<dbReference type="PANTHER" id="PTHR31631">
    <property type="entry name" value="PROTEIN NETWORKED 2D"/>
    <property type="match status" value="1"/>
</dbReference>
<dbReference type="PANTHER" id="PTHR31631:SF19">
    <property type="entry name" value="OS01G0835800 PROTEIN"/>
    <property type="match status" value="1"/>
</dbReference>
<proteinExistence type="predicted"/>
<dbReference type="AlphaFoldDB" id="A0A835QL54"/>
<reference evidence="5 6" key="1">
    <citation type="journal article" date="2020" name="Nat. Food">
        <title>A phased Vanilla planifolia genome enables genetic improvement of flavour and production.</title>
        <authorList>
            <person name="Hasing T."/>
            <person name="Tang H."/>
            <person name="Brym M."/>
            <person name="Khazi F."/>
            <person name="Huang T."/>
            <person name="Chambers A.H."/>
        </authorList>
    </citation>
    <scope>NUCLEOTIDE SEQUENCE [LARGE SCALE GENOMIC DNA]</scope>
    <source>
        <tissue evidence="5">Leaf</tissue>
    </source>
</reference>
<protein>
    <recommendedName>
        <fullName evidence="4">NAB domain-containing protein</fullName>
    </recommendedName>
</protein>
<dbReference type="PROSITE" id="PS51774">
    <property type="entry name" value="NAB"/>
    <property type="match status" value="1"/>
</dbReference>
<dbReference type="InterPro" id="IPR056888">
    <property type="entry name" value="NET2A-D/KIP1-like_dom"/>
</dbReference>
<evidence type="ECO:0000259" key="4">
    <source>
        <dbReference type="PROSITE" id="PS51774"/>
    </source>
</evidence>
<gene>
    <name evidence="5" type="ORF">HPP92_015057</name>
</gene>
<evidence type="ECO:0000256" key="1">
    <source>
        <dbReference type="ARBA" id="ARBA00023054"/>
    </source>
</evidence>
<dbReference type="InterPro" id="IPR056889">
    <property type="entry name" value="NET2A-D/KIP1-like_C"/>
</dbReference>
<dbReference type="OrthoDB" id="616075at2759"/>
<feature type="coiled-coil region" evidence="2">
    <location>
        <begin position="159"/>
        <end position="186"/>
    </location>
</feature>
<feature type="compositionally biased region" description="Basic and acidic residues" evidence="3">
    <location>
        <begin position="614"/>
        <end position="626"/>
    </location>
</feature>
<dbReference type="GO" id="GO:0003779">
    <property type="term" value="F:actin binding"/>
    <property type="evidence" value="ECO:0007669"/>
    <property type="project" value="InterPro"/>
</dbReference>
<feature type="coiled-coil region" evidence="2">
    <location>
        <begin position="551"/>
        <end position="603"/>
    </location>
</feature>
<feature type="compositionally biased region" description="Polar residues" evidence="3">
    <location>
        <begin position="721"/>
        <end position="732"/>
    </location>
</feature>
<dbReference type="EMBL" id="JADCNM010000007">
    <property type="protein sequence ID" value="KAG0475371.1"/>
    <property type="molecule type" value="Genomic_DNA"/>
</dbReference>